<keyword evidence="4" id="KW-1185">Reference proteome</keyword>
<feature type="region of interest" description="Disordered" evidence="1">
    <location>
        <begin position="21"/>
        <end position="45"/>
    </location>
</feature>
<dbReference type="GO" id="GO:0006508">
    <property type="term" value="P:proteolysis"/>
    <property type="evidence" value="ECO:0007669"/>
    <property type="project" value="UniProtKB-KW"/>
</dbReference>
<dbReference type="Pfam" id="PF13365">
    <property type="entry name" value="Trypsin_2"/>
    <property type="match status" value="1"/>
</dbReference>
<comment type="caution">
    <text evidence="3">The sequence shown here is derived from an EMBL/GenBank/DDBJ whole genome shotgun (WGS) entry which is preliminary data.</text>
</comment>
<dbReference type="EMBL" id="JAXIVS010000005">
    <property type="protein sequence ID" value="MDY7227873.1"/>
    <property type="molecule type" value="Genomic_DNA"/>
</dbReference>
<accession>A0ABU5H326</accession>
<feature type="compositionally biased region" description="Pro residues" evidence="1">
    <location>
        <begin position="21"/>
        <end position="33"/>
    </location>
</feature>
<dbReference type="InterPro" id="IPR001940">
    <property type="entry name" value="Peptidase_S1C"/>
</dbReference>
<proteinExistence type="predicted"/>
<gene>
    <name evidence="3" type="ORF">SYV04_15765</name>
</gene>
<evidence type="ECO:0000256" key="1">
    <source>
        <dbReference type="SAM" id="MobiDB-lite"/>
    </source>
</evidence>
<evidence type="ECO:0000313" key="4">
    <source>
        <dbReference type="Proteomes" id="UP001291309"/>
    </source>
</evidence>
<protein>
    <submittedName>
        <fullName evidence="3">Serine protease</fullName>
    </submittedName>
</protein>
<dbReference type="Gene3D" id="2.40.10.120">
    <property type="match status" value="1"/>
</dbReference>
<feature type="chain" id="PRO_5045411801" evidence="2">
    <location>
        <begin position="24"/>
        <end position="454"/>
    </location>
</feature>
<reference evidence="3 4" key="1">
    <citation type="submission" date="2023-12" db="EMBL/GenBank/DDBJ databases">
        <title>the genome sequence of Hyalangium sp. s54d21.</title>
        <authorList>
            <person name="Zhang X."/>
        </authorList>
    </citation>
    <scope>NUCLEOTIDE SEQUENCE [LARGE SCALE GENOMIC DNA]</scope>
    <source>
        <strain evidence="4">s54d21</strain>
    </source>
</reference>
<keyword evidence="2" id="KW-0732">Signal</keyword>
<evidence type="ECO:0000256" key="2">
    <source>
        <dbReference type="SAM" id="SignalP"/>
    </source>
</evidence>
<dbReference type="SUPFAM" id="SSF50494">
    <property type="entry name" value="Trypsin-like serine proteases"/>
    <property type="match status" value="1"/>
</dbReference>
<dbReference type="PANTHER" id="PTHR43019:SF23">
    <property type="entry name" value="PROTEASE DO-LIKE 5, CHLOROPLASTIC"/>
    <property type="match status" value="1"/>
</dbReference>
<dbReference type="InterPro" id="IPR009003">
    <property type="entry name" value="Peptidase_S1_PA"/>
</dbReference>
<dbReference type="Proteomes" id="UP001291309">
    <property type="component" value="Unassembled WGS sequence"/>
</dbReference>
<dbReference type="PANTHER" id="PTHR43019">
    <property type="entry name" value="SERINE ENDOPROTEASE DEGS"/>
    <property type="match status" value="1"/>
</dbReference>
<organism evidence="3 4">
    <name type="scientific">Hyalangium rubrum</name>
    <dbReference type="NCBI Taxonomy" id="3103134"/>
    <lineage>
        <taxon>Bacteria</taxon>
        <taxon>Pseudomonadati</taxon>
        <taxon>Myxococcota</taxon>
        <taxon>Myxococcia</taxon>
        <taxon>Myxococcales</taxon>
        <taxon>Cystobacterineae</taxon>
        <taxon>Archangiaceae</taxon>
        <taxon>Hyalangium</taxon>
    </lineage>
</organism>
<dbReference type="RefSeq" id="WP_321546602.1">
    <property type="nucleotide sequence ID" value="NZ_JAXIVS010000005.1"/>
</dbReference>
<dbReference type="PRINTS" id="PR00834">
    <property type="entry name" value="PROTEASES2C"/>
</dbReference>
<name>A0ABU5H326_9BACT</name>
<feature type="signal peptide" evidence="2">
    <location>
        <begin position="1"/>
        <end position="23"/>
    </location>
</feature>
<dbReference type="GO" id="GO:0008233">
    <property type="term" value="F:peptidase activity"/>
    <property type="evidence" value="ECO:0007669"/>
    <property type="project" value="UniProtKB-KW"/>
</dbReference>
<evidence type="ECO:0000313" key="3">
    <source>
        <dbReference type="EMBL" id="MDY7227873.1"/>
    </source>
</evidence>
<sequence>MFAFLALAMLAQAPVPAPPPAIAQPPVLPQPDEPPPEGEQAPEVVPPLPVATLPPATHELFERIKRRVAQVRIIERRSGTKSSIGSAFFVSADGHAVTNYHVVSDLVFHPEDYTAELVRDGQEPVPVKLVDVDVVHDLAVVRLGQPVSDFFALLDKPPPQGTRLFAMGNPQDLGTTIVEGTYNGLVQDALYDRVHFSGAINPGMSGGPTLTGEGRVVGINVATMGNQVGFLVPVDHARALLTRALAVKAEDTGSEALLATVRTQLLDHQQRITERLLATPLPQQSLGPYRVPGRWLPFLKCWGDTPHDPETPYTVTNYQCSSEDDLYLSSQHRTGVVAYNHQHVSSTKLGALRFSALSSAFFGSDPPSVEATREDVTNFRCHSEFVRSGALTLRAGLCLRAYKKFPGLYDLVLRAATLPSAGQGVDTSFTLAGFSPENARKLARHYLEGLAWTK</sequence>
<keyword evidence="3" id="KW-0645">Protease</keyword>
<keyword evidence="3" id="KW-0378">Hydrolase</keyword>